<protein>
    <submittedName>
        <fullName evidence="4">Sigma D regulator</fullName>
    </submittedName>
</protein>
<dbReference type="AlphaFoldDB" id="A0A418XUI9"/>
<organism evidence="4 5">
    <name type="scientific">Alcanivorax profundi</name>
    <dbReference type="NCBI Taxonomy" id="2338368"/>
    <lineage>
        <taxon>Bacteria</taxon>
        <taxon>Pseudomonadati</taxon>
        <taxon>Pseudomonadota</taxon>
        <taxon>Gammaproteobacteria</taxon>
        <taxon>Oceanospirillales</taxon>
        <taxon>Alcanivoracaceae</taxon>
        <taxon>Alcanivorax</taxon>
    </lineage>
</organism>
<keyword evidence="2 3" id="KW-0804">Transcription</keyword>
<comment type="similarity">
    <text evidence="3">Belongs to the Rsd/AlgQ family.</text>
</comment>
<dbReference type="OrthoDB" id="5567237at2"/>
<dbReference type="Pfam" id="PF04353">
    <property type="entry name" value="Rsd_AlgQ"/>
    <property type="match status" value="1"/>
</dbReference>
<accession>A0A418XUI9</accession>
<keyword evidence="5" id="KW-1185">Reference proteome</keyword>
<reference evidence="4 5" key="1">
    <citation type="submission" date="2018-09" db="EMBL/GenBank/DDBJ databases">
        <title>Alcanivorax profundi sp. nov., isolated from 1000 m-depth seawater of the Mariana Trench.</title>
        <authorList>
            <person name="Liu J."/>
        </authorList>
    </citation>
    <scope>NUCLEOTIDE SEQUENCE [LARGE SCALE GENOMIC DNA]</scope>
    <source>
        <strain evidence="4 5">MTEO17</strain>
    </source>
</reference>
<dbReference type="EMBL" id="QYYA01000005">
    <property type="protein sequence ID" value="RJG16405.1"/>
    <property type="molecule type" value="Genomic_DNA"/>
</dbReference>
<gene>
    <name evidence="4" type="ORF">D4A39_14195</name>
</gene>
<sequence>MARSSSSDAMVQWHRIEALVKAWLDERQQLIVLLCALQGIRGLSRSDMPRQQQLQHFCELLMDYISAGYFEVYRELVNEARHFHRENPGLTHQILRQLDSSTDEALAFNADFENPDTCATLKAELPQRISRLMETLEERFSLEDQLILSIHQQEPPLKQAMH</sequence>
<proteinExistence type="inferred from homology"/>
<name>A0A418XUI9_9GAMM</name>
<keyword evidence="1 3" id="KW-0805">Transcription regulation</keyword>
<evidence type="ECO:0000256" key="3">
    <source>
        <dbReference type="RuleBase" id="RU004409"/>
    </source>
</evidence>
<evidence type="ECO:0000313" key="5">
    <source>
        <dbReference type="Proteomes" id="UP000283734"/>
    </source>
</evidence>
<dbReference type="NCBIfam" id="NF008723">
    <property type="entry name" value="PRK11718.1"/>
    <property type="match status" value="1"/>
</dbReference>
<dbReference type="RefSeq" id="WP_119918444.1">
    <property type="nucleotide sequence ID" value="NZ_QYYA01000005.1"/>
</dbReference>
<comment type="caution">
    <text evidence="4">The sequence shown here is derived from an EMBL/GenBank/DDBJ whole genome shotgun (WGS) entry which is preliminary data.</text>
</comment>
<dbReference type="InterPro" id="IPR007448">
    <property type="entry name" value="Sigma70_reg_Rsd_AlgQ"/>
</dbReference>
<dbReference type="Gene3D" id="1.20.120.1370">
    <property type="entry name" value="Regulator of RNA polymerase sigma(70) subunit, domain 4"/>
    <property type="match status" value="1"/>
</dbReference>
<dbReference type="Proteomes" id="UP000283734">
    <property type="component" value="Unassembled WGS sequence"/>
</dbReference>
<dbReference type="GO" id="GO:0006355">
    <property type="term" value="P:regulation of DNA-templated transcription"/>
    <property type="evidence" value="ECO:0007669"/>
    <property type="project" value="InterPro"/>
</dbReference>
<evidence type="ECO:0000256" key="1">
    <source>
        <dbReference type="ARBA" id="ARBA00023015"/>
    </source>
</evidence>
<dbReference type="PIRSF" id="PIRSF016548">
    <property type="entry name" value="Rsd_AlgQ"/>
    <property type="match status" value="1"/>
</dbReference>
<evidence type="ECO:0000313" key="4">
    <source>
        <dbReference type="EMBL" id="RJG16405.1"/>
    </source>
</evidence>
<evidence type="ECO:0000256" key="2">
    <source>
        <dbReference type="ARBA" id="ARBA00023163"/>
    </source>
</evidence>
<dbReference type="InterPro" id="IPR038309">
    <property type="entry name" value="Rsd/AlgQ_sf"/>
</dbReference>